<proteinExistence type="predicted"/>
<dbReference type="AlphaFoldDB" id="A0A917VC41"/>
<dbReference type="Proteomes" id="UP000645217">
    <property type="component" value="Unassembled WGS sequence"/>
</dbReference>
<protein>
    <submittedName>
        <fullName evidence="2">Uncharacterized protein</fullName>
    </submittedName>
</protein>
<feature type="region of interest" description="Disordered" evidence="1">
    <location>
        <begin position="75"/>
        <end position="97"/>
    </location>
</feature>
<keyword evidence="3" id="KW-1185">Reference proteome</keyword>
<dbReference type="EMBL" id="BMNT01000001">
    <property type="protein sequence ID" value="GGK61681.1"/>
    <property type="molecule type" value="Genomic_DNA"/>
</dbReference>
<gene>
    <name evidence="2" type="ORF">GCM10007964_01050</name>
</gene>
<reference evidence="2" key="1">
    <citation type="journal article" date="2014" name="Int. J. Syst. Evol. Microbiol.">
        <title>Complete genome sequence of Corynebacterium casei LMG S-19264T (=DSM 44701T), isolated from a smear-ripened cheese.</title>
        <authorList>
            <consortium name="US DOE Joint Genome Institute (JGI-PGF)"/>
            <person name="Walter F."/>
            <person name="Albersmeier A."/>
            <person name="Kalinowski J."/>
            <person name="Ruckert C."/>
        </authorList>
    </citation>
    <scope>NUCLEOTIDE SEQUENCE</scope>
    <source>
        <strain evidence="2">JCM 13064</strain>
    </source>
</reference>
<organism evidence="2 3">
    <name type="scientific">Sphaerisporangium melleum</name>
    <dbReference type="NCBI Taxonomy" id="321316"/>
    <lineage>
        <taxon>Bacteria</taxon>
        <taxon>Bacillati</taxon>
        <taxon>Actinomycetota</taxon>
        <taxon>Actinomycetes</taxon>
        <taxon>Streptosporangiales</taxon>
        <taxon>Streptosporangiaceae</taxon>
        <taxon>Sphaerisporangium</taxon>
    </lineage>
</organism>
<reference evidence="2" key="2">
    <citation type="submission" date="2020-09" db="EMBL/GenBank/DDBJ databases">
        <authorList>
            <person name="Sun Q."/>
            <person name="Ohkuma M."/>
        </authorList>
    </citation>
    <scope>NUCLEOTIDE SEQUENCE</scope>
    <source>
        <strain evidence="2">JCM 13064</strain>
    </source>
</reference>
<sequence>MANPRDNLSLTLTEPEDGTVLVVRRGDAYEAIVRDDTNGAIRGRRWFPAANPDEPMTWRTALEYAEQVFTLGAPLDSSAPKTSVRVGQVWGDNDPRSTGRKVRVVEVDDTHATVEAYIHPGARHLHSKPPRRSRIRLDRFRPTATGYRLLQDAQEVPDGR</sequence>
<evidence type="ECO:0000313" key="2">
    <source>
        <dbReference type="EMBL" id="GGK61681.1"/>
    </source>
</evidence>
<dbReference type="RefSeq" id="WP_189160908.1">
    <property type="nucleotide sequence ID" value="NZ_BMNT01000001.1"/>
</dbReference>
<name>A0A917VC41_9ACTN</name>
<evidence type="ECO:0000256" key="1">
    <source>
        <dbReference type="SAM" id="MobiDB-lite"/>
    </source>
</evidence>
<comment type="caution">
    <text evidence="2">The sequence shown here is derived from an EMBL/GenBank/DDBJ whole genome shotgun (WGS) entry which is preliminary data.</text>
</comment>
<evidence type="ECO:0000313" key="3">
    <source>
        <dbReference type="Proteomes" id="UP000645217"/>
    </source>
</evidence>
<accession>A0A917VC41</accession>